<protein>
    <submittedName>
        <fullName evidence="1">Uncharacterized protein</fullName>
    </submittedName>
</protein>
<dbReference type="EMBL" id="PYAX01000027">
    <property type="protein sequence ID" value="PSL45280.1"/>
    <property type="molecule type" value="Genomic_DNA"/>
</dbReference>
<dbReference type="AlphaFoldDB" id="A0A2P8HGF8"/>
<dbReference type="Proteomes" id="UP000241118">
    <property type="component" value="Unassembled WGS sequence"/>
</dbReference>
<comment type="caution">
    <text evidence="1">The sequence shown here is derived from an EMBL/GenBank/DDBJ whole genome shotgun (WGS) entry which is preliminary data.</text>
</comment>
<dbReference type="RefSeq" id="WP_281262343.1">
    <property type="nucleotide sequence ID" value="NZ_PYAX01000027.1"/>
</dbReference>
<gene>
    <name evidence="1" type="ORF">B0I31_12757</name>
</gene>
<evidence type="ECO:0000313" key="1">
    <source>
        <dbReference type="EMBL" id="PSL45280.1"/>
    </source>
</evidence>
<name>A0A2P8HGF8_SACCR</name>
<organism evidence="1 2">
    <name type="scientific">Saccharothrix carnea</name>
    <dbReference type="NCBI Taxonomy" id="1280637"/>
    <lineage>
        <taxon>Bacteria</taxon>
        <taxon>Bacillati</taxon>
        <taxon>Actinomycetota</taxon>
        <taxon>Actinomycetes</taxon>
        <taxon>Pseudonocardiales</taxon>
        <taxon>Pseudonocardiaceae</taxon>
        <taxon>Saccharothrix</taxon>
    </lineage>
</organism>
<keyword evidence="2" id="KW-1185">Reference proteome</keyword>
<reference evidence="1 2" key="1">
    <citation type="submission" date="2018-03" db="EMBL/GenBank/DDBJ databases">
        <title>Genomic Encyclopedia of Type Strains, Phase III (KMG-III): the genomes of soil and plant-associated and newly described type strains.</title>
        <authorList>
            <person name="Whitman W."/>
        </authorList>
    </citation>
    <scope>NUCLEOTIDE SEQUENCE [LARGE SCALE GENOMIC DNA]</scope>
    <source>
        <strain evidence="1 2">CGMCC 4.7097</strain>
    </source>
</reference>
<sequence length="41" mass="4377">MTNLDLLSTFVPATRVGGLANQSVALVHGHLMARSRDWGAL</sequence>
<accession>A0A2P8HGF8</accession>
<proteinExistence type="predicted"/>
<evidence type="ECO:0000313" key="2">
    <source>
        <dbReference type="Proteomes" id="UP000241118"/>
    </source>
</evidence>